<evidence type="ECO:0000256" key="3">
    <source>
        <dbReference type="ARBA" id="ARBA00022839"/>
    </source>
</evidence>
<dbReference type="InterPro" id="IPR012337">
    <property type="entry name" value="RNaseH-like_sf"/>
</dbReference>
<keyword evidence="4" id="KW-0812">Transmembrane</keyword>
<evidence type="ECO:0000259" key="5">
    <source>
        <dbReference type="SMART" id="SM00474"/>
    </source>
</evidence>
<evidence type="ECO:0000313" key="6">
    <source>
        <dbReference type="EMBL" id="KAH3706500.1"/>
    </source>
</evidence>
<feature type="domain" description="3'-5' exonuclease" evidence="5">
    <location>
        <begin position="51"/>
        <end position="227"/>
    </location>
</feature>
<dbReference type="GO" id="GO:0003676">
    <property type="term" value="F:nucleic acid binding"/>
    <property type="evidence" value="ECO:0007669"/>
    <property type="project" value="InterPro"/>
</dbReference>
<keyword evidence="3" id="KW-0269">Exonuclease</keyword>
<dbReference type="OrthoDB" id="1920326at2759"/>
<dbReference type="GO" id="GO:0008408">
    <property type="term" value="F:3'-5' exonuclease activity"/>
    <property type="evidence" value="ECO:0007669"/>
    <property type="project" value="InterPro"/>
</dbReference>
<keyword evidence="7" id="KW-1185">Reference proteome</keyword>
<dbReference type="SUPFAM" id="SSF53098">
    <property type="entry name" value="Ribonuclease H-like"/>
    <property type="match status" value="1"/>
</dbReference>
<gene>
    <name evidence="6" type="ORF">DPMN_065887</name>
</gene>
<evidence type="ECO:0000313" key="7">
    <source>
        <dbReference type="Proteomes" id="UP000828390"/>
    </source>
</evidence>
<dbReference type="Proteomes" id="UP000828390">
    <property type="component" value="Unassembled WGS sequence"/>
</dbReference>
<dbReference type="PANTHER" id="PTHR13620:SF104">
    <property type="entry name" value="EXONUCLEASE 3'-5' DOMAIN-CONTAINING PROTEIN 2"/>
    <property type="match status" value="1"/>
</dbReference>
<dbReference type="GO" id="GO:0005737">
    <property type="term" value="C:cytoplasm"/>
    <property type="evidence" value="ECO:0007669"/>
    <property type="project" value="TreeGrafter"/>
</dbReference>
<keyword evidence="2" id="KW-0378">Hydrolase</keyword>
<reference evidence="6" key="1">
    <citation type="journal article" date="2019" name="bioRxiv">
        <title>The Genome of the Zebra Mussel, Dreissena polymorpha: A Resource for Invasive Species Research.</title>
        <authorList>
            <person name="McCartney M.A."/>
            <person name="Auch B."/>
            <person name="Kono T."/>
            <person name="Mallez S."/>
            <person name="Zhang Y."/>
            <person name="Obille A."/>
            <person name="Becker A."/>
            <person name="Abrahante J.E."/>
            <person name="Garbe J."/>
            <person name="Badalamenti J.P."/>
            <person name="Herman A."/>
            <person name="Mangelson H."/>
            <person name="Liachko I."/>
            <person name="Sullivan S."/>
            <person name="Sone E.D."/>
            <person name="Koren S."/>
            <person name="Silverstein K.A.T."/>
            <person name="Beckman K.B."/>
            <person name="Gohl D.M."/>
        </authorList>
    </citation>
    <scope>NUCLEOTIDE SEQUENCE</scope>
    <source>
        <strain evidence="6">Duluth1</strain>
        <tissue evidence="6">Whole animal</tissue>
    </source>
</reference>
<keyword evidence="1" id="KW-0540">Nuclease</keyword>
<dbReference type="InterPro" id="IPR002562">
    <property type="entry name" value="3'-5'_exonuclease_dom"/>
</dbReference>
<dbReference type="AlphaFoldDB" id="A0A9D3YSG6"/>
<dbReference type="SMART" id="SM00474">
    <property type="entry name" value="35EXOc"/>
    <property type="match status" value="1"/>
</dbReference>
<feature type="transmembrane region" description="Helical" evidence="4">
    <location>
        <begin position="12"/>
        <end position="29"/>
    </location>
</feature>
<dbReference type="CDD" id="cd06141">
    <property type="entry name" value="WRN_exo"/>
    <property type="match status" value="1"/>
</dbReference>
<evidence type="ECO:0000256" key="1">
    <source>
        <dbReference type="ARBA" id="ARBA00022722"/>
    </source>
</evidence>
<accession>A0A9D3YSG6</accession>
<dbReference type="Gene3D" id="3.30.420.10">
    <property type="entry name" value="Ribonuclease H-like superfamily/Ribonuclease H"/>
    <property type="match status" value="1"/>
</dbReference>
<evidence type="ECO:0000256" key="4">
    <source>
        <dbReference type="SAM" id="Phobius"/>
    </source>
</evidence>
<dbReference type="InterPro" id="IPR036397">
    <property type="entry name" value="RNaseH_sf"/>
</dbReference>
<keyword evidence="4" id="KW-0472">Membrane</keyword>
<reference evidence="6" key="2">
    <citation type="submission" date="2020-11" db="EMBL/GenBank/DDBJ databases">
        <authorList>
            <person name="McCartney M.A."/>
            <person name="Auch B."/>
            <person name="Kono T."/>
            <person name="Mallez S."/>
            <person name="Becker A."/>
            <person name="Gohl D.M."/>
            <person name="Silverstein K.A.T."/>
            <person name="Koren S."/>
            <person name="Bechman K.B."/>
            <person name="Herman A."/>
            <person name="Abrahante J.E."/>
            <person name="Garbe J."/>
        </authorList>
    </citation>
    <scope>NUCLEOTIDE SEQUENCE</scope>
    <source>
        <strain evidence="6">Duluth1</strain>
        <tissue evidence="6">Whole animal</tissue>
    </source>
</reference>
<keyword evidence="4" id="KW-1133">Transmembrane helix</keyword>
<dbReference type="PANTHER" id="PTHR13620">
    <property type="entry name" value="3-5 EXONUCLEASE"/>
    <property type="match status" value="1"/>
</dbReference>
<protein>
    <recommendedName>
        <fullName evidence="5">3'-5' exonuclease domain-containing protein</fullName>
    </recommendedName>
</protein>
<dbReference type="GO" id="GO:0005634">
    <property type="term" value="C:nucleus"/>
    <property type="evidence" value="ECO:0007669"/>
    <property type="project" value="TreeGrafter"/>
</dbReference>
<dbReference type="Pfam" id="PF01612">
    <property type="entry name" value="DNA_pol_A_exo1"/>
    <property type="match status" value="1"/>
</dbReference>
<dbReference type="GO" id="GO:0006139">
    <property type="term" value="P:nucleobase-containing compound metabolic process"/>
    <property type="evidence" value="ECO:0007669"/>
    <property type="project" value="InterPro"/>
</dbReference>
<dbReference type="InterPro" id="IPR051132">
    <property type="entry name" value="3-5_Exonuclease_domain"/>
</dbReference>
<sequence length="602" mass="68240">MTVNGFSNMRIIVPVVTLLGAAVALLYLLKKKSNKKKLAEWRFRKLTTRVVFVVSSEEEWEQVFPTVSLNCEVIRAVGFDCEWVFSGKRLPVALIQIATYDGFCVLIQIHKFTCIPSTLRHFLGDKSILKLGVASKEDGKKLHRDYGIVVEGCVDLRYIVGRLPALKCTAGSLQALADRFLGVKMKKDRNIRCGDWQAELTQAQIDYAADDALFGMDIFLQLVALKVTGRSVKDSRYFGQDVCISREEFWNKARALCQGITDVTYKGKTAGRVMAEVMCSSSEDDEYLDDSGSVMSPTSFSSLQSHKSSKNTKAFMTRQRPLYYNCKLLAPDGECLTLCDIRKAQWYIDKELGDKVSDDPFTVKLRFEPKNRPASRQDYYLQEKENTCVVCGSHEDYVRKLVVPQEYRKYFPPILKNHSSHDVLLLCIQCHLRCADYETAVRQRLVAECDAPLDSGKDSKRRLDGDLAKVVSAAKALLKSKGSIPEDRLQDLEAMVKTFYGVKSLPAELLEEAVSMETRVNNSSFVPHGKKVVDFYMQKHGGLLEFERMWRRHFLESMQPKYLPALWSVEHQPERLKPVTEDVKHNIVLNGLDKNGVNDASS</sequence>
<evidence type="ECO:0000256" key="2">
    <source>
        <dbReference type="ARBA" id="ARBA00022801"/>
    </source>
</evidence>
<proteinExistence type="predicted"/>
<comment type="caution">
    <text evidence="6">The sequence shown here is derived from an EMBL/GenBank/DDBJ whole genome shotgun (WGS) entry which is preliminary data.</text>
</comment>
<name>A0A9D3YSG6_DREPO</name>
<organism evidence="6 7">
    <name type="scientific">Dreissena polymorpha</name>
    <name type="common">Zebra mussel</name>
    <name type="synonym">Mytilus polymorpha</name>
    <dbReference type="NCBI Taxonomy" id="45954"/>
    <lineage>
        <taxon>Eukaryota</taxon>
        <taxon>Metazoa</taxon>
        <taxon>Spiralia</taxon>
        <taxon>Lophotrochozoa</taxon>
        <taxon>Mollusca</taxon>
        <taxon>Bivalvia</taxon>
        <taxon>Autobranchia</taxon>
        <taxon>Heteroconchia</taxon>
        <taxon>Euheterodonta</taxon>
        <taxon>Imparidentia</taxon>
        <taxon>Neoheterodontei</taxon>
        <taxon>Myida</taxon>
        <taxon>Dreissenoidea</taxon>
        <taxon>Dreissenidae</taxon>
        <taxon>Dreissena</taxon>
    </lineage>
</organism>
<dbReference type="EMBL" id="JAIWYP010000014">
    <property type="protein sequence ID" value="KAH3706500.1"/>
    <property type="molecule type" value="Genomic_DNA"/>
</dbReference>